<keyword evidence="15" id="KW-1185">Reference proteome</keyword>
<dbReference type="NCBIfam" id="NF033483">
    <property type="entry name" value="PknB_PASTA_kin"/>
    <property type="match status" value="1"/>
</dbReference>
<keyword evidence="5 14" id="KW-0418">Kinase</keyword>
<dbReference type="PROSITE" id="PS50011">
    <property type="entry name" value="PROTEIN_KINASE_DOM"/>
    <property type="match status" value="1"/>
</dbReference>
<dbReference type="SMART" id="SM00740">
    <property type="entry name" value="PASTA"/>
    <property type="match status" value="3"/>
</dbReference>
<sequence length="616" mass="69480">MIGKIVCDRYKIIEHLGTGGMATVWLAEDSILNRKVAIKTFKIDSNDVDAIKRFNREASAVSTLAHENIVSIYGVENEEDFYYLILEYVEGTTLKEYMVNNSNIQLETIVYIMKQISDGLFHAHKNGIVHRDIKPQNILLTSDLKCKITDFGISRAYGDTTLTQTNQMLGTVYYLSPEQARGNMATAQSDIYSLGIMMFEMLTGQIPFKGESAVAIALKHLQEELPNVDKYRSGIPQSIKNILIKSTMKNPNERYLSSMELYEDLSTALNSERLNETEYKGFAPLNNNYENNQYKEDYNQYDYEDDYDYDDNYIEEDNINYSNNKNYNKYNSYKEPKKKSSFLQILLAILVIISAIGVSVYTYNYYTTSSKVVVPDLKNIDIKEAKNKIIEAGLKVGEIIEVPSDNVKENIVISSDPSSGKKVAKNSEINLKVSSGKETIDMPNYLGMTEQQVKSMLEKVEFKNVIFEKDQSDEYPEGKVMKQSIIPGSEIVPKDISLTITISTGSKDVEVPSLEGKTLNDIYDVVYQSNLKVGNITNQFSEDVEEGLVISQSYPKGAKVKKDTKIDVVVSKGKDPEKNNKKNINNNNNNKNTSENINIHDNSASTDGERNSSNGN</sequence>
<evidence type="ECO:0000256" key="1">
    <source>
        <dbReference type="ARBA" id="ARBA00012513"/>
    </source>
</evidence>
<protein>
    <recommendedName>
        <fullName evidence="1">non-specific serine/threonine protein kinase</fullName>
        <ecNumber evidence="1">2.7.11.1</ecNumber>
    </recommendedName>
</protein>
<organism evidence="14 15">
    <name type="scientific">Gemelliphila palaticanis</name>
    <dbReference type="NCBI Taxonomy" id="81950"/>
    <lineage>
        <taxon>Bacteria</taxon>
        <taxon>Bacillati</taxon>
        <taxon>Bacillota</taxon>
        <taxon>Bacilli</taxon>
        <taxon>Bacillales</taxon>
        <taxon>Gemellaceae</taxon>
        <taxon>Gemelliphila</taxon>
    </lineage>
</organism>
<dbReference type="InterPro" id="IPR000719">
    <property type="entry name" value="Prot_kinase_dom"/>
</dbReference>
<evidence type="ECO:0000256" key="10">
    <source>
        <dbReference type="SAM" id="MobiDB-lite"/>
    </source>
</evidence>
<keyword evidence="6 9" id="KW-0067">ATP-binding</keyword>
<keyword evidence="11" id="KW-0472">Membrane</keyword>
<reference evidence="14 15" key="1">
    <citation type="submission" date="2020-07" db="EMBL/GenBank/DDBJ databases">
        <title>MOT database genomes.</title>
        <authorList>
            <person name="Joseph S."/>
            <person name="Aduse-Opoku J."/>
            <person name="Hashim A."/>
            <person name="Wade W."/>
            <person name="Curtis M."/>
        </authorList>
    </citation>
    <scope>NUCLEOTIDE SEQUENCE [LARGE SCALE GENOMIC DNA]</scope>
    <source>
        <strain evidence="14 15">CIP 106318</strain>
    </source>
</reference>
<dbReference type="Gene3D" id="3.30.200.20">
    <property type="entry name" value="Phosphorylase Kinase, domain 1"/>
    <property type="match status" value="1"/>
</dbReference>
<dbReference type="InterPro" id="IPR017441">
    <property type="entry name" value="Protein_kinase_ATP_BS"/>
</dbReference>
<feature type="compositionally biased region" description="Low complexity" evidence="10">
    <location>
        <begin position="582"/>
        <end position="599"/>
    </location>
</feature>
<proteinExistence type="predicted"/>
<keyword evidence="2" id="KW-0723">Serine/threonine-protein kinase</keyword>
<dbReference type="PANTHER" id="PTHR43289">
    <property type="entry name" value="MITOGEN-ACTIVATED PROTEIN KINASE KINASE KINASE 20-RELATED"/>
    <property type="match status" value="1"/>
</dbReference>
<evidence type="ECO:0000256" key="11">
    <source>
        <dbReference type="SAM" id="Phobius"/>
    </source>
</evidence>
<evidence type="ECO:0000256" key="9">
    <source>
        <dbReference type="PROSITE-ProRule" id="PRU10141"/>
    </source>
</evidence>
<comment type="catalytic activity">
    <reaction evidence="7">
        <text>L-threonyl-[protein] + ATP = O-phospho-L-threonyl-[protein] + ADP + H(+)</text>
        <dbReference type="Rhea" id="RHEA:46608"/>
        <dbReference type="Rhea" id="RHEA-COMP:11060"/>
        <dbReference type="Rhea" id="RHEA-COMP:11605"/>
        <dbReference type="ChEBI" id="CHEBI:15378"/>
        <dbReference type="ChEBI" id="CHEBI:30013"/>
        <dbReference type="ChEBI" id="CHEBI:30616"/>
        <dbReference type="ChEBI" id="CHEBI:61977"/>
        <dbReference type="ChEBI" id="CHEBI:456216"/>
        <dbReference type="EC" id="2.7.11.1"/>
    </reaction>
</comment>
<feature type="binding site" evidence="9">
    <location>
        <position position="39"/>
    </location>
    <ligand>
        <name>ATP</name>
        <dbReference type="ChEBI" id="CHEBI:30616"/>
    </ligand>
</feature>
<dbReference type="InterPro" id="IPR011009">
    <property type="entry name" value="Kinase-like_dom_sf"/>
</dbReference>
<dbReference type="PROSITE" id="PS00107">
    <property type="entry name" value="PROTEIN_KINASE_ATP"/>
    <property type="match status" value="1"/>
</dbReference>
<dbReference type="Gene3D" id="1.10.510.10">
    <property type="entry name" value="Transferase(Phosphotransferase) domain 1"/>
    <property type="match status" value="1"/>
</dbReference>
<dbReference type="GO" id="GO:0016301">
    <property type="term" value="F:kinase activity"/>
    <property type="evidence" value="ECO:0007669"/>
    <property type="project" value="UniProtKB-KW"/>
</dbReference>
<feature type="compositionally biased region" description="Polar residues" evidence="10">
    <location>
        <begin position="600"/>
        <end position="616"/>
    </location>
</feature>
<evidence type="ECO:0000259" key="13">
    <source>
        <dbReference type="PROSITE" id="PS51178"/>
    </source>
</evidence>
<dbReference type="CDD" id="cd14014">
    <property type="entry name" value="STKc_PknB_like"/>
    <property type="match status" value="1"/>
</dbReference>
<feature type="domain" description="PASTA" evidence="13">
    <location>
        <begin position="505"/>
        <end position="572"/>
    </location>
</feature>
<keyword evidence="4 9" id="KW-0547">Nucleotide-binding</keyword>
<dbReference type="EMBL" id="JACBYF010000010">
    <property type="protein sequence ID" value="NYS47660.1"/>
    <property type="molecule type" value="Genomic_DNA"/>
</dbReference>
<feature type="transmembrane region" description="Helical" evidence="11">
    <location>
        <begin position="342"/>
        <end position="363"/>
    </location>
</feature>
<evidence type="ECO:0000256" key="4">
    <source>
        <dbReference type="ARBA" id="ARBA00022741"/>
    </source>
</evidence>
<evidence type="ECO:0000256" key="6">
    <source>
        <dbReference type="ARBA" id="ARBA00022840"/>
    </source>
</evidence>
<dbReference type="EC" id="2.7.11.1" evidence="1"/>
<evidence type="ECO:0000313" key="15">
    <source>
        <dbReference type="Proteomes" id="UP000531840"/>
    </source>
</evidence>
<keyword evidence="11" id="KW-0812">Transmembrane</keyword>
<dbReference type="SMART" id="SM00220">
    <property type="entry name" value="S_TKc"/>
    <property type="match status" value="1"/>
</dbReference>
<evidence type="ECO:0000259" key="12">
    <source>
        <dbReference type="PROSITE" id="PS50011"/>
    </source>
</evidence>
<accession>A0ABX2SZ60</accession>
<evidence type="ECO:0000256" key="8">
    <source>
        <dbReference type="ARBA" id="ARBA00048679"/>
    </source>
</evidence>
<dbReference type="SUPFAM" id="SSF56112">
    <property type="entry name" value="Protein kinase-like (PK-like)"/>
    <property type="match status" value="1"/>
</dbReference>
<evidence type="ECO:0000256" key="2">
    <source>
        <dbReference type="ARBA" id="ARBA00022527"/>
    </source>
</evidence>
<dbReference type="InterPro" id="IPR008271">
    <property type="entry name" value="Ser/Thr_kinase_AS"/>
</dbReference>
<dbReference type="PANTHER" id="PTHR43289:SF34">
    <property type="entry name" value="SERINE_THREONINE-PROTEIN KINASE YBDM-RELATED"/>
    <property type="match status" value="1"/>
</dbReference>
<dbReference type="Pfam" id="PF00069">
    <property type="entry name" value="Pkinase"/>
    <property type="match status" value="1"/>
</dbReference>
<feature type="domain" description="PASTA" evidence="13">
    <location>
        <begin position="436"/>
        <end position="504"/>
    </location>
</feature>
<dbReference type="Pfam" id="PF03793">
    <property type="entry name" value="PASTA"/>
    <property type="match status" value="3"/>
</dbReference>
<keyword evidence="3" id="KW-0808">Transferase</keyword>
<feature type="domain" description="PASTA" evidence="13">
    <location>
        <begin position="368"/>
        <end position="435"/>
    </location>
</feature>
<dbReference type="RefSeq" id="WP_179941448.1">
    <property type="nucleotide sequence ID" value="NZ_JACBYF010000010.1"/>
</dbReference>
<evidence type="ECO:0000313" key="14">
    <source>
        <dbReference type="EMBL" id="NYS47660.1"/>
    </source>
</evidence>
<comment type="catalytic activity">
    <reaction evidence="8">
        <text>L-seryl-[protein] + ATP = O-phospho-L-seryl-[protein] + ADP + H(+)</text>
        <dbReference type="Rhea" id="RHEA:17989"/>
        <dbReference type="Rhea" id="RHEA-COMP:9863"/>
        <dbReference type="Rhea" id="RHEA-COMP:11604"/>
        <dbReference type="ChEBI" id="CHEBI:15378"/>
        <dbReference type="ChEBI" id="CHEBI:29999"/>
        <dbReference type="ChEBI" id="CHEBI:30616"/>
        <dbReference type="ChEBI" id="CHEBI:83421"/>
        <dbReference type="ChEBI" id="CHEBI:456216"/>
        <dbReference type="EC" id="2.7.11.1"/>
    </reaction>
</comment>
<keyword evidence="11" id="KW-1133">Transmembrane helix</keyword>
<gene>
    <name evidence="14" type="primary">pknB</name>
    <name evidence="14" type="ORF">HZY85_05575</name>
</gene>
<dbReference type="InterPro" id="IPR005543">
    <property type="entry name" value="PASTA_dom"/>
</dbReference>
<dbReference type="Proteomes" id="UP000531840">
    <property type="component" value="Unassembled WGS sequence"/>
</dbReference>
<dbReference type="Gene3D" id="3.30.10.20">
    <property type="match status" value="3"/>
</dbReference>
<dbReference type="PROSITE" id="PS00108">
    <property type="entry name" value="PROTEIN_KINASE_ST"/>
    <property type="match status" value="1"/>
</dbReference>
<dbReference type="CDD" id="cd06577">
    <property type="entry name" value="PASTA_pknB"/>
    <property type="match status" value="3"/>
</dbReference>
<dbReference type="PROSITE" id="PS51178">
    <property type="entry name" value="PASTA"/>
    <property type="match status" value="3"/>
</dbReference>
<evidence type="ECO:0000256" key="3">
    <source>
        <dbReference type="ARBA" id="ARBA00022679"/>
    </source>
</evidence>
<evidence type="ECO:0000256" key="5">
    <source>
        <dbReference type="ARBA" id="ARBA00022777"/>
    </source>
</evidence>
<evidence type="ECO:0000256" key="7">
    <source>
        <dbReference type="ARBA" id="ARBA00047899"/>
    </source>
</evidence>
<feature type="domain" description="Protein kinase" evidence="12">
    <location>
        <begin position="10"/>
        <end position="269"/>
    </location>
</feature>
<name>A0ABX2SZ60_9BACL</name>
<comment type="caution">
    <text evidence="14">The sequence shown here is derived from an EMBL/GenBank/DDBJ whole genome shotgun (WGS) entry which is preliminary data.</text>
</comment>
<feature type="region of interest" description="Disordered" evidence="10">
    <location>
        <begin position="572"/>
        <end position="616"/>
    </location>
</feature>